<feature type="region of interest" description="Disordered" evidence="1">
    <location>
        <begin position="21"/>
        <end position="56"/>
    </location>
</feature>
<gene>
    <name evidence="2" type="ORF">ITX54_18960</name>
</gene>
<dbReference type="Proteomes" id="UP000705283">
    <property type="component" value="Unassembled WGS sequence"/>
</dbReference>
<proteinExistence type="predicted"/>
<evidence type="ECO:0000313" key="3">
    <source>
        <dbReference type="Proteomes" id="UP000705283"/>
    </source>
</evidence>
<comment type="caution">
    <text evidence="2">The sequence shown here is derived from an EMBL/GenBank/DDBJ whole genome shotgun (WGS) entry which is preliminary data.</text>
</comment>
<sequence>MCRKACFPARNGLRQYMRAGRPYGLSHGGNVAAGRRAKTPNVNGGTPSPATRDHPL</sequence>
<dbReference type="AlphaFoldDB" id="A0AA40X4Y3"/>
<reference evidence="2" key="2">
    <citation type="submission" date="2022-09" db="EMBL/GenBank/DDBJ databases">
        <title>Rouxiella aceris sp. nov., isolated from tree sap and emended description of the genus Rhouxiella.</title>
        <authorList>
            <person name="Kim I.S."/>
        </authorList>
    </citation>
    <scope>NUCLEOTIDE SEQUENCE</scope>
    <source>
        <strain evidence="2">SAP-2</strain>
    </source>
</reference>
<evidence type="ECO:0000313" key="2">
    <source>
        <dbReference type="EMBL" id="MBF6638750.1"/>
    </source>
</evidence>
<accession>A0AA40X4Y3</accession>
<organism evidence="2 3">
    <name type="scientific">Rouxiella silvae</name>
    <dbReference type="NCBI Taxonomy" id="1646373"/>
    <lineage>
        <taxon>Bacteria</taxon>
        <taxon>Pseudomonadati</taxon>
        <taxon>Pseudomonadota</taxon>
        <taxon>Gammaproteobacteria</taxon>
        <taxon>Enterobacterales</taxon>
        <taxon>Yersiniaceae</taxon>
        <taxon>Rouxiella</taxon>
    </lineage>
</organism>
<feature type="compositionally biased region" description="Polar residues" evidence="1">
    <location>
        <begin position="40"/>
        <end position="49"/>
    </location>
</feature>
<evidence type="ECO:0000256" key="1">
    <source>
        <dbReference type="SAM" id="MobiDB-lite"/>
    </source>
</evidence>
<name>A0AA40X4Y3_9GAMM</name>
<protein>
    <submittedName>
        <fullName evidence="2">Uncharacterized protein</fullName>
    </submittedName>
</protein>
<dbReference type="RefSeq" id="WP_194978569.1">
    <property type="nucleotide sequence ID" value="NZ_JADMKS010000008.1"/>
</dbReference>
<dbReference type="EMBL" id="JADMKS010000008">
    <property type="protein sequence ID" value="MBF6638750.1"/>
    <property type="molecule type" value="Genomic_DNA"/>
</dbReference>
<reference evidence="2" key="1">
    <citation type="submission" date="2020-11" db="EMBL/GenBank/DDBJ databases">
        <authorList>
            <person name="Lee S.D."/>
        </authorList>
    </citation>
    <scope>NUCLEOTIDE SEQUENCE</scope>
    <source>
        <strain evidence="2">SAP-2</strain>
    </source>
</reference>